<feature type="region of interest" description="Disordered" evidence="2">
    <location>
        <begin position="1"/>
        <end position="25"/>
    </location>
</feature>
<keyword evidence="3" id="KW-0472">Membrane</keyword>
<dbReference type="Proteomes" id="UP000198561">
    <property type="component" value="Unassembled WGS sequence"/>
</dbReference>
<dbReference type="EMBL" id="FNWQ01000009">
    <property type="protein sequence ID" value="SEH47993.1"/>
    <property type="molecule type" value="Genomic_DNA"/>
</dbReference>
<dbReference type="Pfam" id="PF12508">
    <property type="entry name" value="Transposon_TraM"/>
    <property type="match status" value="1"/>
</dbReference>
<keyword evidence="1" id="KW-0175">Coiled coil</keyword>
<feature type="region of interest" description="Disordered" evidence="2">
    <location>
        <begin position="108"/>
        <end position="139"/>
    </location>
</feature>
<dbReference type="InterPro" id="IPR022187">
    <property type="entry name" value="Conjug_transposon_TraM"/>
</dbReference>
<organism evidence="5 6">
    <name type="scientific">Chryseobacterium culicis</name>
    <dbReference type="NCBI Taxonomy" id="680127"/>
    <lineage>
        <taxon>Bacteria</taxon>
        <taxon>Pseudomonadati</taxon>
        <taxon>Bacteroidota</taxon>
        <taxon>Flavobacteriia</taxon>
        <taxon>Flavobacteriales</taxon>
        <taxon>Weeksellaceae</taxon>
        <taxon>Chryseobacterium group</taxon>
        <taxon>Chryseobacterium</taxon>
    </lineage>
</organism>
<feature type="domain" description="Conjugative transposon TraM C-terminal" evidence="4">
    <location>
        <begin position="282"/>
        <end position="431"/>
    </location>
</feature>
<evidence type="ECO:0000256" key="3">
    <source>
        <dbReference type="SAM" id="Phobius"/>
    </source>
</evidence>
<dbReference type="RefSeq" id="WP_089696756.1">
    <property type="nucleotide sequence ID" value="NZ_FNWQ01000009.1"/>
</dbReference>
<accession>A0A1H6IGS2</accession>
<feature type="compositionally biased region" description="Basic and acidic residues" evidence="2">
    <location>
        <begin position="16"/>
        <end position="25"/>
    </location>
</feature>
<reference evidence="5 6" key="1">
    <citation type="submission" date="2016-10" db="EMBL/GenBank/DDBJ databases">
        <authorList>
            <person name="de Groot N.N."/>
        </authorList>
    </citation>
    <scope>NUCLEOTIDE SEQUENCE [LARGE SCALE GENOMIC DNA]</scope>
    <source>
        <strain evidence="5 6">DSM 23031</strain>
    </source>
</reference>
<evidence type="ECO:0000256" key="1">
    <source>
        <dbReference type="SAM" id="Coils"/>
    </source>
</evidence>
<dbReference type="OrthoDB" id="1311366at2"/>
<evidence type="ECO:0000259" key="4">
    <source>
        <dbReference type="Pfam" id="PF12508"/>
    </source>
</evidence>
<protein>
    <submittedName>
        <fullName evidence="5">Bacteroides conjugative transposon TraM protein</fullName>
    </submittedName>
</protein>
<feature type="transmembrane region" description="Helical" evidence="3">
    <location>
        <begin position="35"/>
        <end position="53"/>
    </location>
</feature>
<name>A0A1H6IGS2_CHRCI</name>
<evidence type="ECO:0000313" key="5">
    <source>
        <dbReference type="EMBL" id="SEH47993.1"/>
    </source>
</evidence>
<keyword evidence="3" id="KW-1133">Transmembrane helix</keyword>
<feature type="coiled-coil region" evidence="1">
    <location>
        <begin position="155"/>
        <end position="182"/>
    </location>
</feature>
<gene>
    <name evidence="5" type="ORF">SAMN05421593_4549</name>
</gene>
<keyword evidence="3" id="KW-0812">Transmembrane</keyword>
<dbReference type="STRING" id="680127.SAMN05421593_4549"/>
<dbReference type="NCBIfam" id="TIGR03779">
    <property type="entry name" value="Bac_Flav_CT_M"/>
    <property type="match status" value="1"/>
</dbReference>
<dbReference type="AlphaFoldDB" id="A0A1H6IGS2"/>
<dbReference type="InterPro" id="IPR055407">
    <property type="entry name" value="TraM_C"/>
</dbReference>
<evidence type="ECO:0000256" key="2">
    <source>
        <dbReference type="SAM" id="MobiDB-lite"/>
    </source>
</evidence>
<sequence length="435" mass="48546">MKDTGTIKITEGSSHSSDENEPLDRKPKWEKLKKSIIYFLMFIACMGCFYLIFKPKEDKKVIEEAGLNTEVPQAADDKLQSDKQKAYELDLLEQKNEEKRNAMTSLSDYWSESNGSNQLTTLSPESYNNAQAPQTADQNALNSYRNAQQTLGSFYSRDEHEVTQLKREINRLKNEISQKDAVPSAGEINDQLELMEKSYQMAAKYLPAPKQQEEPELKKTSEAKPEENKIKITAVHLQKRNVVSSLYREPSDSTFLASISHNRFSGLQNEQENTVSQNHSSIHAVIHETMTLVNESIVPLRLTQGLLLGKITVPSGTVLKAAGKLQGGRLLLKILSIEYKGIITPVEINIHDNDGQLGLYIPYSSEQTAINDIASNMSQNSGTNIMMTQSAGQQVAADLTRGLVQGVSGYFQKKVRQPKVTVKAGHQVLLVSKNN</sequence>
<proteinExistence type="predicted"/>
<evidence type="ECO:0000313" key="6">
    <source>
        <dbReference type="Proteomes" id="UP000198561"/>
    </source>
</evidence>